<dbReference type="AlphaFoldDB" id="A0A448WCF4"/>
<comment type="caution">
    <text evidence="1">The sequence shown here is derived from an EMBL/GenBank/DDBJ whole genome shotgun (WGS) entry which is preliminary data.</text>
</comment>
<organism evidence="1 2">
    <name type="scientific">Protopolystoma xenopodis</name>
    <dbReference type="NCBI Taxonomy" id="117903"/>
    <lineage>
        <taxon>Eukaryota</taxon>
        <taxon>Metazoa</taxon>
        <taxon>Spiralia</taxon>
        <taxon>Lophotrochozoa</taxon>
        <taxon>Platyhelminthes</taxon>
        <taxon>Monogenea</taxon>
        <taxon>Polyopisthocotylea</taxon>
        <taxon>Polystomatidea</taxon>
        <taxon>Polystomatidae</taxon>
        <taxon>Protopolystoma</taxon>
    </lineage>
</organism>
<evidence type="ECO:0000313" key="2">
    <source>
        <dbReference type="Proteomes" id="UP000784294"/>
    </source>
</evidence>
<name>A0A448WCF4_9PLAT</name>
<gene>
    <name evidence="1" type="ORF">PXEA_LOCUS1784</name>
</gene>
<evidence type="ECO:0000313" key="1">
    <source>
        <dbReference type="EMBL" id="VEL08344.1"/>
    </source>
</evidence>
<reference evidence="1" key="1">
    <citation type="submission" date="2018-11" db="EMBL/GenBank/DDBJ databases">
        <authorList>
            <consortium name="Pathogen Informatics"/>
        </authorList>
    </citation>
    <scope>NUCLEOTIDE SEQUENCE</scope>
</reference>
<proteinExistence type="predicted"/>
<keyword evidence="2" id="KW-1185">Reference proteome</keyword>
<accession>A0A448WCF4</accession>
<dbReference type="EMBL" id="CAAALY010003713">
    <property type="protein sequence ID" value="VEL08344.1"/>
    <property type="molecule type" value="Genomic_DNA"/>
</dbReference>
<dbReference type="Proteomes" id="UP000784294">
    <property type="component" value="Unassembled WGS sequence"/>
</dbReference>
<protein>
    <submittedName>
        <fullName evidence="1">Uncharacterized protein</fullName>
    </submittedName>
</protein>
<sequence length="36" mass="3790">MGITALYTLPQAFDGTYTPALLNKPLKSGFSIGMAT</sequence>